<dbReference type="InterPro" id="IPR040079">
    <property type="entry name" value="Glutathione_S-Trfase"/>
</dbReference>
<feature type="domain" description="GST N-terminal" evidence="1">
    <location>
        <begin position="108"/>
        <end position="191"/>
    </location>
</feature>
<dbReference type="SFLD" id="SFLDS00019">
    <property type="entry name" value="Glutathione_Transferase_(cytos"/>
    <property type="match status" value="1"/>
</dbReference>
<dbReference type="SUPFAM" id="SSF52833">
    <property type="entry name" value="Thioredoxin-like"/>
    <property type="match status" value="1"/>
</dbReference>
<dbReference type="EMBL" id="HBHY01010583">
    <property type="protein sequence ID" value="CAE0138295.1"/>
    <property type="molecule type" value="Transcribed_RNA"/>
</dbReference>
<dbReference type="InterPro" id="IPR050983">
    <property type="entry name" value="GST_Omega/HSP26"/>
</dbReference>
<dbReference type="Pfam" id="PF13409">
    <property type="entry name" value="GST_N_2"/>
    <property type="match status" value="1"/>
</dbReference>
<accession>A0A7S3FDY5</accession>
<dbReference type="Gene3D" id="3.40.30.10">
    <property type="entry name" value="Glutaredoxin"/>
    <property type="match status" value="1"/>
</dbReference>
<dbReference type="PANTHER" id="PTHR43968:SF14">
    <property type="entry name" value="GLUTATHIONE S-TRANSFERASE"/>
    <property type="match status" value="1"/>
</dbReference>
<organism evidence="2">
    <name type="scientific">Prasinoderma singulare</name>
    <dbReference type="NCBI Taxonomy" id="676789"/>
    <lineage>
        <taxon>Eukaryota</taxon>
        <taxon>Viridiplantae</taxon>
        <taxon>Prasinodermophyta</taxon>
        <taxon>Prasinodermophyceae</taxon>
        <taxon>Prasinodermales</taxon>
        <taxon>Prasinodermaceae</taxon>
        <taxon>Prasinoderma</taxon>
    </lineage>
</organism>
<evidence type="ECO:0000313" key="2">
    <source>
        <dbReference type="EMBL" id="CAE0138295.1"/>
    </source>
</evidence>
<dbReference type="GO" id="GO:0005737">
    <property type="term" value="C:cytoplasm"/>
    <property type="evidence" value="ECO:0007669"/>
    <property type="project" value="TreeGrafter"/>
</dbReference>
<proteinExistence type="predicted"/>
<reference evidence="2" key="1">
    <citation type="submission" date="2021-01" db="EMBL/GenBank/DDBJ databases">
        <authorList>
            <person name="Corre E."/>
            <person name="Pelletier E."/>
            <person name="Niang G."/>
            <person name="Scheremetjew M."/>
            <person name="Finn R."/>
            <person name="Kale V."/>
            <person name="Holt S."/>
            <person name="Cochrane G."/>
            <person name="Meng A."/>
            <person name="Brown T."/>
            <person name="Cohen L."/>
        </authorList>
    </citation>
    <scope>NUCLEOTIDE SEQUENCE</scope>
    <source>
        <strain evidence="2">RCC927</strain>
    </source>
</reference>
<evidence type="ECO:0000259" key="1">
    <source>
        <dbReference type="PROSITE" id="PS50404"/>
    </source>
</evidence>
<dbReference type="InterPro" id="IPR004045">
    <property type="entry name" value="Glutathione_S-Trfase_N"/>
</dbReference>
<dbReference type="AlphaFoldDB" id="A0A7S3FDY5"/>
<dbReference type="PANTHER" id="PTHR43968">
    <property type="match status" value="1"/>
</dbReference>
<dbReference type="PROSITE" id="PS51354">
    <property type="entry name" value="GLUTAREDOXIN_2"/>
    <property type="match status" value="1"/>
</dbReference>
<protein>
    <recommendedName>
        <fullName evidence="1">GST N-terminal domain-containing protein</fullName>
    </recommendedName>
</protein>
<name>A0A7S3FDY5_9VIRI</name>
<dbReference type="CDD" id="cd00299">
    <property type="entry name" value="GST_C_family"/>
    <property type="match status" value="1"/>
</dbReference>
<dbReference type="InterPro" id="IPR036249">
    <property type="entry name" value="Thioredoxin-like_sf"/>
</dbReference>
<dbReference type="InterPro" id="IPR036282">
    <property type="entry name" value="Glutathione-S-Trfase_C_sf"/>
</dbReference>
<dbReference type="Gene3D" id="1.20.1050.10">
    <property type="match status" value="1"/>
</dbReference>
<dbReference type="SUPFAM" id="SSF47616">
    <property type="entry name" value="GST C-terminal domain-like"/>
    <property type="match status" value="1"/>
</dbReference>
<sequence>MLRLAPLVRSSAYWGAPTSRRSRARPRSMLERLAKALRGSGGPAAAAGAVATQDPLSDAPLSWEQLGEACTGLEAEVGAKFDDPEDPRGPMQSKSLLQLFGGDTEADVRVVLYRDTAAWCPYCAKVWLYLFERRISFRVVKVPLRCYGDKPASFLAKVPSGMLPAVELDGQLLTESDAIMRTLEDVFPDNKLLPPAGSKDAAVARDMLRLERQLFSRWMQWLTSSWANEQGRESFEEVCDAVCVALESRPGAYFMGEELSYVDVCYSSFLERITASLVYYKGLVVRGREDGRWAALDRWFDAMESRETYRRQKSDFYTHCQDLPPQLGGCAPVEAGAPYRETIDGEAADERGWAVLGNGADAPEGHGALVGAAREALVYPRDVSGVKGGGPAYARLEAARSLISNHEAVLRFSMRGVAGERMGGVGAKLADPRATVSKSASEEQWAAADAALRHTAATLLATTASAAGIDMPSLSAYESEADAAGVLRGSGAELPADAAAAATAYLRARVGVPRDMSYPAARQLRAALSLFCA</sequence>
<dbReference type="PROSITE" id="PS50404">
    <property type="entry name" value="GST_NTER"/>
    <property type="match status" value="1"/>
</dbReference>
<gene>
    <name evidence="2" type="ORF">PSIN1315_LOCUS6838</name>
</gene>
<dbReference type="CDD" id="cd00570">
    <property type="entry name" value="GST_N_family"/>
    <property type="match status" value="1"/>
</dbReference>